<gene>
    <name evidence="4" type="ORF">SAMN05660649_04436</name>
</gene>
<evidence type="ECO:0000259" key="2">
    <source>
        <dbReference type="Pfam" id="PF01814"/>
    </source>
</evidence>
<evidence type="ECO:0008006" key="6">
    <source>
        <dbReference type="Google" id="ProtNLM"/>
    </source>
</evidence>
<dbReference type="OrthoDB" id="9769774at2"/>
<dbReference type="GO" id="GO:0005886">
    <property type="term" value="C:plasma membrane"/>
    <property type="evidence" value="ECO:0007669"/>
    <property type="project" value="TreeGrafter"/>
</dbReference>
<proteinExistence type="predicted"/>
<protein>
    <recommendedName>
        <fullName evidence="6">PAC domain-containing protein</fullName>
    </recommendedName>
</protein>
<feature type="coiled-coil region" evidence="1">
    <location>
        <begin position="93"/>
        <end position="120"/>
    </location>
</feature>
<feature type="domain" description="DUF438" evidence="3">
    <location>
        <begin position="15"/>
        <end position="80"/>
    </location>
</feature>
<dbReference type="AlphaFoldDB" id="A0A1I2YI43"/>
<dbReference type="PANTHER" id="PTHR39966:SF3">
    <property type="entry name" value="DUF438 DOMAIN-CONTAINING PROTEIN"/>
    <property type="match status" value="1"/>
</dbReference>
<feature type="domain" description="Hemerythrin-like" evidence="2">
    <location>
        <begin position="91"/>
        <end position="226"/>
    </location>
</feature>
<dbReference type="Pfam" id="PF13596">
    <property type="entry name" value="PAS_10"/>
    <property type="match status" value="1"/>
</dbReference>
<evidence type="ECO:0000313" key="4">
    <source>
        <dbReference type="EMBL" id="SFH25282.1"/>
    </source>
</evidence>
<dbReference type="InterPro" id="IPR012312">
    <property type="entry name" value="Hemerythrin-like"/>
</dbReference>
<keyword evidence="5" id="KW-1185">Reference proteome</keyword>
<keyword evidence="1" id="KW-0175">Coiled coil</keyword>
<dbReference type="InterPro" id="IPR007380">
    <property type="entry name" value="DUF438"/>
</dbReference>
<dbReference type="PANTHER" id="PTHR39966">
    <property type="entry name" value="BLL2471 PROTEIN-RELATED"/>
    <property type="match status" value="1"/>
</dbReference>
<evidence type="ECO:0000259" key="3">
    <source>
        <dbReference type="Pfam" id="PF04282"/>
    </source>
</evidence>
<dbReference type="Gene3D" id="1.20.120.520">
    <property type="entry name" value="nmb1532 protein domain like"/>
    <property type="match status" value="1"/>
</dbReference>
<dbReference type="InterPro" id="IPR035965">
    <property type="entry name" value="PAS-like_dom_sf"/>
</dbReference>
<dbReference type="Proteomes" id="UP000199337">
    <property type="component" value="Unassembled WGS sequence"/>
</dbReference>
<dbReference type="RefSeq" id="WP_092474485.1">
    <property type="nucleotide sequence ID" value="NZ_FOOX01000021.1"/>
</dbReference>
<dbReference type="EMBL" id="FOOX01000021">
    <property type="protein sequence ID" value="SFH25282.1"/>
    <property type="molecule type" value="Genomic_DNA"/>
</dbReference>
<sequence length="415" mass="47536">MSEYLQNHEYKQKILKGLIQDLHNGRDFNEVKKEFSELVQGIDATEIADMEQRLITEGMPPEEIKKLCDVHAAVFRDALSQNEQPEYQPGHPLYTLKHENDEARKLLDEIDDQIEGLTASAGQKVPIGELRKSLDFFSQNLDKHFSKKENIIFPYLERRGITGPPSVMWSVDDEIRGMLKELKNSLKNLEQENSQATTTAEELFSKIKNKVTEMFYKEEAILSPMLKESLTDQEWAEIKEQEAEFGEVFSVPGADFWQPEATAAKFTGINNKSSAVELDTGALTPQQINALLTNLPVDITFVDENDEVRYFSQTKERVFTRTKSIIGRKVQNCHPPESVHVVEKIVNDFKSGKHNTADFWLELNGKFIYIKYLAVKDEHGKYMGTMEVSQDITALRALEGERRLLQYEKSNTPPN</sequence>
<evidence type="ECO:0000313" key="5">
    <source>
        <dbReference type="Proteomes" id="UP000199337"/>
    </source>
</evidence>
<name>A0A1I2YI43_9FIRM</name>
<dbReference type="STRING" id="341036.SAMN05660649_04436"/>
<feature type="coiled-coil region" evidence="1">
    <location>
        <begin position="172"/>
        <end position="206"/>
    </location>
</feature>
<evidence type="ECO:0000256" key="1">
    <source>
        <dbReference type="SAM" id="Coils"/>
    </source>
</evidence>
<reference evidence="5" key="1">
    <citation type="submission" date="2016-10" db="EMBL/GenBank/DDBJ databases">
        <authorList>
            <person name="Varghese N."/>
            <person name="Submissions S."/>
        </authorList>
    </citation>
    <scope>NUCLEOTIDE SEQUENCE [LARGE SCALE GENOMIC DNA]</scope>
    <source>
        <strain evidence="5">DSM 17038</strain>
    </source>
</reference>
<dbReference type="SUPFAM" id="SSF55785">
    <property type="entry name" value="PYP-like sensor domain (PAS domain)"/>
    <property type="match status" value="1"/>
</dbReference>
<accession>A0A1I2YI43</accession>
<dbReference type="Gene3D" id="3.30.450.20">
    <property type="entry name" value="PAS domain"/>
    <property type="match status" value="1"/>
</dbReference>
<dbReference type="Pfam" id="PF04282">
    <property type="entry name" value="DUF438"/>
    <property type="match status" value="1"/>
</dbReference>
<dbReference type="Pfam" id="PF01814">
    <property type="entry name" value="Hemerythrin"/>
    <property type="match status" value="1"/>
</dbReference>
<organism evidence="4 5">
    <name type="scientific">Desulfotruncus arcticus DSM 17038</name>
    <dbReference type="NCBI Taxonomy" id="1121424"/>
    <lineage>
        <taxon>Bacteria</taxon>
        <taxon>Bacillati</taxon>
        <taxon>Bacillota</taxon>
        <taxon>Clostridia</taxon>
        <taxon>Eubacteriales</taxon>
        <taxon>Desulfallaceae</taxon>
        <taxon>Desulfotruncus</taxon>
    </lineage>
</organism>